<reference evidence="2 3" key="1">
    <citation type="submission" date="2020-05" db="EMBL/GenBank/DDBJ databases">
        <title>Nakamurella sp. DB0629 isolated from air conditioner.</title>
        <authorList>
            <person name="Kim D.H."/>
            <person name="Kim D.-U."/>
        </authorList>
    </citation>
    <scope>NUCLEOTIDE SEQUENCE [LARGE SCALE GENOMIC DNA]</scope>
    <source>
        <strain evidence="2 3">DB0629</strain>
    </source>
</reference>
<dbReference type="AlphaFoldDB" id="A0A849A5W2"/>
<dbReference type="GO" id="GO:0016747">
    <property type="term" value="F:acyltransferase activity, transferring groups other than amino-acyl groups"/>
    <property type="evidence" value="ECO:0007669"/>
    <property type="project" value="InterPro"/>
</dbReference>
<evidence type="ECO:0000313" key="3">
    <source>
        <dbReference type="Proteomes" id="UP000562984"/>
    </source>
</evidence>
<organism evidence="2 3">
    <name type="scientific">Nakamurella aerolata</name>
    <dbReference type="NCBI Taxonomy" id="1656892"/>
    <lineage>
        <taxon>Bacteria</taxon>
        <taxon>Bacillati</taxon>
        <taxon>Actinomycetota</taxon>
        <taxon>Actinomycetes</taxon>
        <taxon>Nakamurellales</taxon>
        <taxon>Nakamurellaceae</taxon>
        <taxon>Nakamurella</taxon>
    </lineage>
</organism>
<gene>
    <name evidence="2" type="ORF">HKD39_09360</name>
</gene>
<keyword evidence="2" id="KW-0808">Transferase</keyword>
<feature type="domain" description="N-acetyltransferase" evidence="1">
    <location>
        <begin position="195"/>
        <end position="332"/>
    </location>
</feature>
<name>A0A849A5W2_9ACTN</name>
<dbReference type="InterPro" id="IPR056935">
    <property type="entry name" value="Rv0428c-like_C"/>
</dbReference>
<dbReference type="RefSeq" id="WP_171199599.1">
    <property type="nucleotide sequence ID" value="NZ_JABEND010000004.1"/>
</dbReference>
<dbReference type="InterPro" id="IPR000182">
    <property type="entry name" value="GNAT_dom"/>
</dbReference>
<keyword evidence="3" id="KW-1185">Reference proteome</keyword>
<dbReference type="Gene3D" id="3.40.630.30">
    <property type="match status" value="1"/>
</dbReference>
<dbReference type="SUPFAM" id="SSF55729">
    <property type="entry name" value="Acyl-CoA N-acyltransferases (Nat)"/>
    <property type="match status" value="1"/>
</dbReference>
<dbReference type="PROSITE" id="PS51186">
    <property type="entry name" value="GNAT"/>
    <property type="match status" value="1"/>
</dbReference>
<dbReference type="Pfam" id="PF24553">
    <property type="entry name" value="Rv0428c_C"/>
    <property type="match status" value="1"/>
</dbReference>
<evidence type="ECO:0000313" key="2">
    <source>
        <dbReference type="EMBL" id="NNG35915.1"/>
    </source>
</evidence>
<sequence>MQQQPPHPGDPDAAPIGGRVVIRHRIPGGQTDALGQLVGADRETLTVRTRRGDVRVPRGNVTAAKPVPPAAFRRRPVDELLGTSPDALQTLMTSGLPPLQVQRLGEWTLRAGAGFTMRANSALPIGDPGLPIPAALDQVEKFYAARDLPARVQVADGPVAEHARQRGWEPSAPTWVMTADPAAAVATLSTPPDGVTVAMAPATDVHWWNGATDRERLHRKVFAAMLALAAAPEYFTLSRDGQVLGVARTATDAGWTGLFSVHVDPAARRQRVAATLLQEAARHAAEQRTALYLQVRGDNAPAIALYRKAGMTLHHQYRYWTAPDPAHARRTR</sequence>
<comment type="caution">
    <text evidence="2">The sequence shown here is derived from an EMBL/GenBank/DDBJ whole genome shotgun (WGS) entry which is preliminary data.</text>
</comment>
<dbReference type="Proteomes" id="UP000562984">
    <property type="component" value="Unassembled WGS sequence"/>
</dbReference>
<dbReference type="InterPro" id="IPR016181">
    <property type="entry name" value="Acyl_CoA_acyltransferase"/>
</dbReference>
<dbReference type="CDD" id="cd04301">
    <property type="entry name" value="NAT_SF"/>
    <property type="match status" value="1"/>
</dbReference>
<dbReference type="InterPro" id="IPR056934">
    <property type="entry name" value="SH3_Rv0428c"/>
</dbReference>
<protein>
    <submittedName>
        <fullName evidence="2">GNAT family N-acetyltransferase</fullName>
    </submittedName>
</protein>
<proteinExistence type="predicted"/>
<evidence type="ECO:0000259" key="1">
    <source>
        <dbReference type="PROSITE" id="PS51186"/>
    </source>
</evidence>
<dbReference type="EMBL" id="JABEND010000004">
    <property type="protein sequence ID" value="NNG35915.1"/>
    <property type="molecule type" value="Genomic_DNA"/>
</dbReference>
<accession>A0A849A5W2</accession>
<dbReference type="Pfam" id="PF24551">
    <property type="entry name" value="SH3_Rv0428c"/>
    <property type="match status" value="1"/>
</dbReference>